<evidence type="ECO:0008006" key="4">
    <source>
        <dbReference type="Google" id="ProtNLM"/>
    </source>
</evidence>
<dbReference type="AlphaFoldDB" id="A0A1H2KU45"/>
<gene>
    <name evidence="2" type="ORF">SAMN04488563_4255</name>
</gene>
<name>A0A1H2KU45_9ACTN</name>
<accession>A0A1H2KU45</accession>
<protein>
    <recommendedName>
        <fullName evidence="4">DUF4352 domain-containing protein</fullName>
    </recommendedName>
</protein>
<dbReference type="STRING" id="419479.SAMN04488563_4255"/>
<evidence type="ECO:0000256" key="1">
    <source>
        <dbReference type="SAM" id="MobiDB-lite"/>
    </source>
</evidence>
<feature type="region of interest" description="Disordered" evidence="1">
    <location>
        <begin position="190"/>
        <end position="212"/>
    </location>
</feature>
<dbReference type="EMBL" id="LT629791">
    <property type="protein sequence ID" value="SDU71871.1"/>
    <property type="molecule type" value="Genomic_DNA"/>
</dbReference>
<reference evidence="3" key="1">
    <citation type="submission" date="2016-10" db="EMBL/GenBank/DDBJ databases">
        <authorList>
            <person name="Varghese N."/>
            <person name="Submissions S."/>
        </authorList>
    </citation>
    <scope>NUCLEOTIDE SEQUENCE [LARGE SCALE GENOMIC DNA]</scope>
    <source>
        <strain evidence="3">DSM 45079</strain>
    </source>
</reference>
<dbReference type="Proteomes" id="UP000182977">
    <property type="component" value="Chromosome I"/>
</dbReference>
<evidence type="ECO:0000313" key="3">
    <source>
        <dbReference type="Proteomes" id="UP000182977"/>
    </source>
</evidence>
<sequence>MIRAMPPSARAAAAALAGTWPRRAAWLILAVAVLVTALTGGFGTASEPAPARVAAGDAVDVGPVRLAAQSWTIRDDVATSGLEYSGAAAWLIVEAEVTALTDATTTFPQAALRLPPELRLETEPDRVVLLSDGASGPQLQPGLPARVALLWPVGDDADPGDELDLSYLRSRLDDSTIDASRVWRPDGVAAHTTLPRDDSTGDAIAENPEDEL</sequence>
<proteinExistence type="predicted"/>
<keyword evidence="3" id="KW-1185">Reference proteome</keyword>
<organism evidence="2 3">
    <name type="scientific">Jiangella alkaliphila</name>
    <dbReference type="NCBI Taxonomy" id="419479"/>
    <lineage>
        <taxon>Bacteria</taxon>
        <taxon>Bacillati</taxon>
        <taxon>Actinomycetota</taxon>
        <taxon>Actinomycetes</taxon>
        <taxon>Jiangellales</taxon>
        <taxon>Jiangellaceae</taxon>
        <taxon>Jiangella</taxon>
    </lineage>
</organism>
<evidence type="ECO:0000313" key="2">
    <source>
        <dbReference type="EMBL" id="SDU71871.1"/>
    </source>
</evidence>